<dbReference type="EMBL" id="VEPZ02000270">
    <property type="protein sequence ID" value="KAE8728285.1"/>
    <property type="molecule type" value="Genomic_DNA"/>
</dbReference>
<feature type="region of interest" description="Disordered" evidence="1">
    <location>
        <begin position="102"/>
        <end position="132"/>
    </location>
</feature>
<sequence>MDEFDSKCSVTVLKCSGSFDLASARFEKALQRDLSSLQPVYFPQQYGNTPTRMSMFRSLQQNQQQQWFVYRPFYAAVARGRQMKAVPETSLASTETSPYRSVIPCQRGTSPVRSSAVPVSSRARDVSGFPSD</sequence>
<evidence type="ECO:0000256" key="1">
    <source>
        <dbReference type="SAM" id="MobiDB-lite"/>
    </source>
</evidence>
<reference evidence="2" key="1">
    <citation type="submission" date="2019-09" db="EMBL/GenBank/DDBJ databases">
        <title>Draft genome information of white flower Hibiscus syriacus.</title>
        <authorList>
            <person name="Kim Y.-M."/>
        </authorList>
    </citation>
    <scope>NUCLEOTIDE SEQUENCE [LARGE SCALE GENOMIC DNA]</scope>
    <source>
        <strain evidence="2">YM2019G1</strain>
    </source>
</reference>
<feature type="compositionally biased region" description="Low complexity" evidence="1">
    <location>
        <begin position="110"/>
        <end position="121"/>
    </location>
</feature>
<organism evidence="2 3">
    <name type="scientific">Hibiscus syriacus</name>
    <name type="common">Rose of Sharon</name>
    <dbReference type="NCBI Taxonomy" id="106335"/>
    <lineage>
        <taxon>Eukaryota</taxon>
        <taxon>Viridiplantae</taxon>
        <taxon>Streptophyta</taxon>
        <taxon>Embryophyta</taxon>
        <taxon>Tracheophyta</taxon>
        <taxon>Spermatophyta</taxon>
        <taxon>Magnoliopsida</taxon>
        <taxon>eudicotyledons</taxon>
        <taxon>Gunneridae</taxon>
        <taxon>Pentapetalae</taxon>
        <taxon>rosids</taxon>
        <taxon>malvids</taxon>
        <taxon>Malvales</taxon>
        <taxon>Malvaceae</taxon>
        <taxon>Malvoideae</taxon>
        <taxon>Hibiscus</taxon>
    </lineage>
</organism>
<name>A0A6A3CG55_HIBSY</name>
<protein>
    <submittedName>
        <fullName evidence="2">Uncharacterized protein</fullName>
    </submittedName>
</protein>
<gene>
    <name evidence="2" type="ORF">F3Y22_tig00004630pilonHSYRG00115</name>
</gene>
<proteinExistence type="predicted"/>
<evidence type="ECO:0000313" key="2">
    <source>
        <dbReference type="EMBL" id="KAE8728285.1"/>
    </source>
</evidence>
<accession>A0A6A3CG55</accession>
<dbReference type="Proteomes" id="UP000436088">
    <property type="component" value="Unassembled WGS sequence"/>
</dbReference>
<comment type="caution">
    <text evidence="2">The sequence shown here is derived from an EMBL/GenBank/DDBJ whole genome shotgun (WGS) entry which is preliminary data.</text>
</comment>
<evidence type="ECO:0000313" key="3">
    <source>
        <dbReference type="Proteomes" id="UP000436088"/>
    </source>
</evidence>
<dbReference type="AlphaFoldDB" id="A0A6A3CG55"/>
<keyword evidence="3" id="KW-1185">Reference proteome</keyword>